<gene>
    <name evidence="3" type="ORF">CAL20_10850</name>
</gene>
<evidence type="ECO:0000256" key="2">
    <source>
        <dbReference type="SAM" id="SignalP"/>
    </source>
</evidence>
<accession>A0A261U3Z2</accession>
<dbReference type="Gene3D" id="3.40.190.10">
    <property type="entry name" value="Periplasmic binding protein-like II"/>
    <property type="match status" value="1"/>
</dbReference>
<feature type="chain" id="PRO_5013034667" evidence="2">
    <location>
        <begin position="22"/>
        <end position="320"/>
    </location>
</feature>
<dbReference type="InterPro" id="IPR042100">
    <property type="entry name" value="Bug_dom1"/>
</dbReference>
<evidence type="ECO:0000313" key="3">
    <source>
        <dbReference type="EMBL" id="OZI55950.1"/>
    </source>
</evidence>
<dbReference type="PANTHER" id="PTHR42928">
    <property type="entry name" value="TRICARBOXYLATE-BINDING PROTEIN"/>
    <property type="match status" value="1"/>
</dbReference>
<protein>
    <submittedName>
        <fullName evidence="3">Twin-arginine translocation pathway signal</fullName>
    </submittedName>
</protein>
<name>A0A261U3Z2_9BORD</name>
<sequence length="320" mass="33097">MKQSTLACGIALALAFGTAYGAYPDHPVRLIVGFSAGGPTDVVARAFADQASRSLGQTFIVENKPGANTTLAAKAVASAKPDGYTLLLGATNHTMIPALYSEKVGFDALKSFAPVCTLAISPTVLVVGPSMPVKTLGEFLQQLKAEPGMRTYATPGTGSSGHFASAQFLKLTGTSMNHIPYKGAAQAVTDLLGGQVDSSFATLGSVLPQLQAGKLRAIAVASPARSAFLPDVPTFAEAGVNDYSADAWYGLLAPAGTPADALAVLEKIATEFSKSSDSASKLQSLGMQAQNTCGEKFGTQLRQEVNNYTNTARELGLKSE</sequence>
<proteinExistence type="inferred from homology"/>
<organism evidence="3 4">
    <name type="scientific">Bordetella genomosp. 4</name>
    <dbReference type="NCBI Taxonomy" id="463044"/>
    <lineage>
        <taxon>Bacteria</taxon>
        <taxon>Pseudomonadati</taxon>
        <taxon>Pseudomonadota</taxon>
        <taxon>Betaproteobacteria</taxon>
        <taxon>Burkholderiales</taxon>
        <taxon>Alcaligenaceae</taxon>
        <taxon>Bordetella</taxon>
    </lineage>
</organism>
<keyword evidence="4" id="KW-1185">Reference proteome</keyword>
<dbReference type="Gene3D" id="3.40.190.150">
    <property type="entry name" value="Bordetella uptake gene, domain 1"/>
    <property type="match status" value="1"/>
</dbReference>
<reference evidence="3 4" key="1">
    <citation type="submission" date="2017-05" db="EMBL/GenBank/DDBJ databases">
        <title>Complete and WGS of Bordetella genogroups.</title>
        <authorList>
            <person name="Spilker T."/>
            <person name="LiPuma J."/>
        </authorList>
    </citation>
    <scope>NUCLEOTIDE SEQUENCE [LARGE SCALE GENOMIC DNA]</scope>
    <source>
        <strain evidence="3 4">AU9919</strain>
    </source>
</reference>
<dbReference type="AlphaFoldDB" id="A0A261U3Z2"/>
<dbReference type="PIRSF" id="PIRSF017082">
    <property type="entry name" value="YflP"/>
    <property type="match status" value="1"/>
</dbReference>
<comment type="caution">
    <text evidence="3">The sequence shown here is derived from an EMBL/GenBank/DDBJ whole genome shotgun (WGS) entry which is preliminary data.</text>
</comment>
<dbReference type="PANTHER" id="PTHR42928:SF5">
    <property type="entry name" value="BLR1237 PROTEIN"/>
    <property type="match status" value="1"/>
</dbReference>
<comment type="similarity">
    <text evidence="1">Belongs to the UPF0065 (bug) family.</text>
</comment>
<keyword evidence="2" id="KW-0732">Signal</keyword>
<dbReference type="EMBL" id="NEVQ01000013">
    <property type="protein sequence ID" value="OZI55950.1"/>
    <property type="molecule type" value="Genomic_DNA"/>
</dbReference>
<evidence type="ECO:0000313" key="4">
    <source>
        <dbReference type="Proteomes" id="UP000216885"/>
    </source>
</evidence>
<dbReference type="Pfam" id="PF03401">
    <property type="entry name" value="TctC"/>
    <property type="match status" value="1"/>
</dbReference>
<dbReference type="OrthoDB" id="8858513at2"/>
<evidence type="ECO:0000256" key="1">
    <source>
        <dbReference type="ARBA" id="ARBA00006987"/>
    </source>
</evidence>
<feature type="signal peptide" evidence="2">
    <location>
        <begin position="1"/>
        <end position="21"/>
    </location>
</feature>
<dbReference type="InterPro" id="IPR005064">
    <property type="entry name" value="BUG"/>
</dbReference>
<dbReference type="CDD" id="cd13578">
    <property type="entry name" value="PBP2_Bug27"/>
    <property type="match status" value="1"/>
</dbReference>
<dbReference type="RefSeq" id="WP_094821018.1">
    <property type="nucleotide sequence ID" value="NZ_NEVO01000007.1"/>
</dbReference>
<dbReference type="Proteomes" id="UP000216885">
    <property type="component" value="Unassembled WGS sequence"/>
</dbReference>
<dbReference type="SUPFAM" id="SSF53850">
    <property type="entry name" value="Periplasmic binding protein-like II"/>
    <property type="match status" value="1"/>
</dbReference>